<dbReference type="EMBL" id="NMUL01000026">
    <property type="protein sequence ID" value="OXM64926.1"/>
    <property type="molecule type" value="Genomic_DNA"/>
</dbReference>
<gene>
    <name evidence="2" type="ORF">CF165_25825</name>
</gene>
<dbReference type="Proteomes" id="UP000215199">
    <property type="component" value="Unassembled WGS sequence"/>
</dbReference>
<protein>
    <submittedName>
        <fullName evidence="2">DUF397 domain-containing protein</fullName>
    </submittedName>
</protein>
<evidence type="ECO:0000259" key="1">
    <source>
        <dbReference type="Pfam" id="PF04149"/>
    </source>
</evidence>
<name>A0A229T0X6_9PSEU</name>
<evidence type="ECO:0000313" key="3">
    <source>
        <dbReference type="Proteomes" id="UP000215199"/>
    </source>
</evidence>
<accession>A0A229T0X6</accession>
<dbReference type="Pfam" id="PF04149">
    <property type="entry name" value="DUF397"/>
    <property type="match status" value="1"/>
</dbReference>
<feature type="domain" description="DUF397" evidence="1">
    <location>
        <begin position="10"/>
        <end position="63"/>
    </location>
</feature>
<reference evidence="3" key="1">
    <citation type="submission" date="2017-07" db="EMBL/GenBank/DDBJ databases">
        <title>Comparative genome mining reveals phylogenetic distribution patterns of secondary metabolites in Amycolatopsis.</title>
        <authorList>
            <person name="Adamek M."/>
            <person name="Alanjary M."/>
            <person name="Sales-Ortells H."/>
            <person name="Goodfellow M."/>
            <person name="Bull A.T."/>
            <person name="Kalinowski J."/>
            <person name="Ziemert N."/>
        </authorList>
    </citation>
    <scope>NUCLEOTIDE SEQUENCE [LARGE SCALE GENOMIC DNA]</scope>
    <source>
        <strain evidence="3">H5</strain>
    </source>
</reference>
<dbReference type="PROSITE" id="PS51257">
    <property type="entry name" value="PROKAR_LIPOPROTEIN"/>
    <property type="match status" value="1"/>
</dbReference>
<dbReference type="InterPro" id="IPR007278">
    <property type="entry name" value="DUF397"/>
</dbReference>
<sequence length="68" mass="7579">MSIPARRVRAGWFVSSYSNAGGSCVETSISTDVTLVRDSKDRRPDSPIIEFTPKAWKSFLNVVTREDS</sequence>
<proteinExistence type="predicted"/>
<comment type="caution">
    <text evidence="2">The sequence shown here is derived from an EMBL/GenBank/DDBJ whole genome shotgun (WGS) entry which is preliminary data.</text>
</comment>
<dbReference type="OrthoDB" id="3636733at2"/>
<organism evidence="2 3">
    <name type="scientific">Amycolatopsis vastitatis</name>
    <dbReference type="NCBI Taxonomy" id="1905142"/>
    <lineage>
        <taxon>Bacteria</taxon>
        <taxon>Bacillati</taxon>
        <taxon>Actinomycetota</taxon>
        <taxon>Actinomycetes</taxon>
        <taxon>Pseudonocardiales</taxon>
        <taxon>Pseudonocardiaceae</taxon>
        <taxon>Amycolatopsis</taxon>
    </lineage>
</organism>
<evidence type="ECO:0000313" key="2">
    <source>
        <dbReference type="EMBL" id="OXM64926.1"/>
    </source>
</evidence>
<keyword evidence="3" id="KW-1185">Reference proteome</keyword>
<dbReference type="AlphaFoldDB" id="A0A229T0X6"/>